<dbReference type="SFLD" id="SFLDG00002">
    <property type="entry name" value="C1.7:_P-type_atpase_like"/>
    <property type="match status" value="1"/>
</dbReference>
<evidence type="ECO:0000256" key="8">
    <source>
        <dbReference type="ARBA" id="ARBA00022737"/>
    </source>
</evidence>
<keyword evidence="10" id="KW-0187">Copper transport</keyword>
<evidence type="ECO:0000256" key="5">
    <source>
        <dbReference type="ARBA" id="ARBA00022448"/>
    </source>
</evidence>
<dbReference type="Gene3D" id="3.40.1110.10">
    <property type="entry name" value="Calcium-transporting ATPase, cytoplasmic domain N"/>
    <property type="match status" value="1"/>
</dbReference>
<accession>A0A6N7X3I8</accession>
<keyword evidence="9 21" id="KW-0547">Nucleotide-binding</keyword>
<evidence type="ECO:0000256" key="6">
    <source>
        <dbReference type="ARBA" id="ARBA00022692"/>
    </source>
</evidence>
<dbReference type="CDD" id="cd00371">
    <property type="entry name" value="HMA"/>
    <property type="match status" value="2"/>
</dbReference>
<sequence length="860" mass="91984">MEQYIVTGMTCAACQAHVEKAVSGVPGVDRVNVSLLTHSMTVEGAAAPESVISAVQNAGYDAELKKESAGQGRPGMTERFQAEEDALRDRETPKLLRRLKLSIGVLLVLMYITMGHNMLDWPVPEFLNHNHIGLGILQMLLALIIMTINRDFFRSGFKSLRHGAPNMDTLVALGSGVSFLWSLFILLKMTYMITDGTDNMALMPLYHNQLYFESAAMILALITIGKTLESISKGRTTDALKNLLQMAPKTALLERNGELQEVPVDSVQIGDIYIVKSGDAIPVDGVVLEGTAAVDESPLTGESVPVDKAPGDSTSAATISQSGYLRCRAARVGEDTTFAQIIRLVSDAAGTKAPIARIADKVSGIFVPAVIGIAVLVFALWMLQGAAVSRALEHAITVLVISCPCALGLATPVAIMVGNGMGARNGILFKTSESLENAGKINIIALDKTGTITEGRPKVTDLLPAEEISEETLLKYAAALEERSEHPLGKAIVEYAGEKAGETEVKDFRVLPGNGLQGSVDGGTIVGGSEKFIRSRISVPEEFTKASARLAASGKTPIYFTRNDEILGIIAVADTVREDSREAIAQLRNMGVEVVMLTGDNRNTAEAIGRDAGVKHVIAGVLPEGKEQVIRRLQEHGTVAMVGDGINDAPALTRADIGIAIGAGTDVAVDSAEVVLMNSRLSDVAAAVRLSRATLRNIHENLFWAFAYNILLIPMAAGLYSGISLNPMWGAAAMSLSSFTVCMNALRLNRFRMQDAGKDRPLRKQATSMEEIEYEMESLLKSNETEEEKEMTTEVKIKGMMCAHCEAHVKKALEALDGVESAAPDKDAGNAVLTLSKDVSADAVKAAVEDAGYEFLGMTE</sequence>
<feature type="transmembrane region" description="Helical" evidence="21">
    <location>
        <begin position="362"/>
        <end position="383"/>
    </location>
</feature>
<feature type="transmembrane region" description="Helical" evidence="21">
    <location>
        <begin position="729"/>
        <end position="746"/>
    </location>
</feature>
<feature type="transmembrane region" description="Helical" evidence="21">
    <location>
        <begin position="210"/>
        <end position="228"/>
    </location>
</feature>
<dbReference type="PROSITE" id="PS50846">
    <property type="entry name" value="HMA_2"/>
    <property type="match status" value="2"/>
</dbReference>
<dbReference type="PANTHER" id="PTHR43520">
    <property type="entry name" value="ATP7, ISOFORM B"/>
    <property type="match status" value="1"/>
</dbReference>
<dbReference type="InterPro" id="IPR023298">
    <property type="entry name" value="ATPase_P-typ_TM_dom_sf"/>
</dbReference>
<keyword evidence="14 21" id="KW-1133">Transmembrane helix</keyword>
<dbReference type="Proteomes" id="UP000469424">
    <property type="component" value="Unassembled WGS sequence"/>
</dbReference>
<dbReference type="InterPro" id="IPR017969">
    <property type="entry name" value="Heavy-metal-associated_CS"/>
</dbReference>
<evidence type="ECO:0000256" key="10">
    <source>
        <dbReference type="ARBA" id="ARBA00022796"/>
    </source>
</evidence>
<comment type="caution">
    <text evidence="23">The sequence shown here is derived from an EMBL/GenBank/DDBJ whole genome shotgun (WGS) entry which is preliminary data.</text>
</comment>
<dbReference type="GO" id="GO:0055070">
    <property type="term" value="P:copper ion homeostasis"/>
    <property type="evidence" value="ECO:0007669"/>
    <property type="project" value="TreeGrafter"/>
</dbReference>
<name>A0A6N7X3I8_9FIRM</name>
<feature type="domain" description="HMA" evidence="22">
    <location>
        <begin position="791"/>
        <end position="856"/>
    </location>
</feature>
<dbReference type="SFLD" id="SFLDF00027">
    <property type="entry name" value="p-type_atpase"/>
    <property type="match status" value="1"/>
</dbReference>
<keyword evidence="8" id="KW-0677">Repeat</keyword>
<dbReference type="CDD" id="cd02094">
    <property type="entry name" value="P-type_ATPase_Cu-like"/>
    <property type="match status" value="1"/>
</dbReference>
<dbReference type="Pfam" id="PF00403">
    <property type="entry name" value="HMA"/>
    <property type="match status" value="2"/>
</dbReference>
<dbReference type="RefSeq" id="WP_154553767.1">
    <property type="nucleotide sequence ID" value="NZ_VUNA01000003.1"/>
</dbReference>
<dbReference type="NCBIfam" id="TIGR01494">
    <property type="entry name" value="ATPase_P-type"/>
    <property type="match status" value="1"/>
</dbReference>
<dbReference type="GO" id="GO:0005507">
    <property type="term" value="F:copper ion binding"/>
    <property type="evidence" value="ECO:0007669"/>
    <property type="project" value="InterPro"/>
</dbReference>
<dbReference type="InterPro" id="IPR006121">
    <property type="entry name" value="HMA_dom"/>
</dbReference>
<evidence type="ECO:0000256" key="16">
    <source>
        <dbReference type="ARBA" id="ARBA00023065"/>
    </source>
</evidence>
<dbReference type="InterPro" id="IPR036163">
    <property type="entry name" value="HMA_dom_sf"/>
</dbReference>
<evidence type="ECO:0000259" key="22">
    <source>
        <dbReference type="PROSITE" id="PS50846"/>
    </source>
</evidence>
<dbReference type="GO" id="GO:0043682">
    <property type="term" value="F:P-type divalent copper transporter activity"/>
    <property type="evidence" value="ECO:0007669"/>
    <property type="project" value="TreeGrafter"/>
</dbReference>
<comment type="similarity">
    <text evidence="2 21">Belongs to the cation transport ATPase (P-type) (TC 3.A.3) family. Type IB subfamily.</text>
</comment>
<dbReference type="InterPro" id="IPR027256">
    <property type="entry name" value="P-typ_ATPase_IB"/>
</dbReference>
<dbReference type="AlphaFoldDB" id="A0A6N7X3I8"/>
<keyword evidence="24" id="KW-1185">Reference proteome</keyword>
<dbReference type="PRINTS" id="PR00119">
    <property type="entry name" value="CATATPASE"/>
</dbReference>
<feature type="transmembrane region" description="Helical" evidence="21">
    <location>
        <begin position="131"/>
        <end position="149"/>
    </location>
</feature>
<dbReference type="NCBIfam" id="TIGR01525">
    <property type="entry name" value="ATPase-IB_hvy"/>
    <property type="match status" value="1"/>
</dbReference>
<feature type="transmembrane region" description="Helical" evidence="21">
    <location>
        <begin position="395"/>
        <end position="417"/>
    </location>
</feature>
<dbReference type="InterPro" id="IPR036412">
    <property type="entry name" value="HAD-like_sf"/>
</dbReference>
<dbReference type="NCBIfam" id="TIGR00003">
    <property type="entry name" value="copper ion binding protein"/>
    <property type="match status" value="2"/>
</dbReference>
<dbReference type="FunFam" id="3.40.50.1000:FF:000144">
    <property type="entry name" value="copper-transporting ATPase 1 isoform X2"/>
    <property type="match status" value="1"/>
</dbReference>
<evidence type="ECO:0000256" key="13">
    <source>
        <dbReference type="ARBA" id="ARBA00022967"/>
    </source>
</evidence>
<proteinExistence type="inferred from homology"/>
<keyword evidence="7 21" id="KW-0479">Metal-binding</keyword>
<evidence type="ECO:0000256" key="15">
    <source>
        <dbReference type="ARBA" id="ARBA00023008"/>
    </source>
</evidence>
<dbReference type="GO" id="GO:0140581">
    <property type="term" value="F:P-type monovalent copper transporter activity"/>
    <property type="evidence" value="ECO:0007669"/>
    <property type="project" value="UniProtKB-EC"/>
</dbReference>
<feature type="transmembrane region" description="Helical" evidence="21">
    <location>
        <begin position="99"/>
        <end position="119"/>
    </location>
</feature>
<protein>
    <recommendedName>
        <fullName evidence="4">Copper-exporting P-type ATPase</fullName>
        <ecNumber evidence="3">7.2.2.8</ecNumber>
    </recommendedName>
    <alternativeName>
        <fullName evidence="18">Copper-exporting P-type ATPase A</fullName>
    </alternativeName>
    <alternativeName>
        <fullName evidence="19">Cu(+)-exporting ATPase</fullName>
    </alternativeName>
</protein>
<evidence type="ECO:0000256" key="3">
    <source>
        <dbReference type="ARBA" id="ARBA00012517"/>
    </source>
</evidence>
<evidence type="ECO:0000256" key="14">
    <source>
        <dbReference type="ARBA" id="ARBA00022989"/>
    </source>
</evidence>
<dbReference type="SUPFAM" id="SSF56784">
    <property type="entry name" value="HAD-like"/>
    <property type="match status" value="1"/>
</dbReference>
<dbReference type="SUPFAM" id="SSF81653">
    <property type="entry name" value="Calcium ATPase, transduction domain A"/>
    <property type="match status" value="1"/>
</dbReference>
<evidence type="ECO:0000256" key="17">
    <source>
        <dbReference type="ARBA" id="ARBA00023136"/>
    </source>
</evidence>
<dbReference type="GO" id="GO:0005524">
    <property type="term" value="F:ATP binding"/>
    <property type="evidence" value="ECO:0007669"/>
    <property type="project" value="UniProtKB-UniRule"/>
</dbReference>
<dbReference type="Pfam" id="PF00702">
    <property type="entry name" value="Hydrolase"/>
    <property type="match status" value="1"/>
</dbReference>
<dbReference type="InterPro" id="IPR008250">
    <property type="entry name" value="ATPase_P-typ_transduc_dom_A_sf"/>
</dbReference>
<dbReference type="SFLD" id="SFLDS00003">
    <property type="entry name" value="Haloacid_Dehalogenase"/>
    <property type="match status" value="1"/>
</dbReference>
<evidence type="ECO:0000256" key="21">
    <source>
        <dbReference type="RuleBase" id="RU362081"/>
    </source>
</evidence>
<dbReference type="InterPro" id="IPR018303">
    <property type="entry name" value="ATPase_P-typ_P_site"/>
</dbReference>
<organism evidence="23 24">
    <name type="scientific">Mogibacterium kristiansenii</name>
    <dbReference type="NCBI Taxonomy" id="2606708"/>
    <lineage>
        <taxon>Bacteria</taxon>
        <taxon>Bacillati</taxon>
        <taxon>Bacillota</taxon>
        <taxon>Clostridia</taxon>
        <taxon>Peptostreptococcales</taxon>
        <taxon>Anaerovoracaceae</taxon>
        <taxon>Mogibacterium</taxon>
    </lineage>
</organism>
<evidence type="ECO:0000256" key="1">
    <source>
        <dbReference type="ARBA" id="ARBA00004651"/>
    </source>
</evidence>
<dbReference type="Gene3D" id="3.30.70.100">
    <property type="match status" value="2"/>
</dbReference>
<keyword evidence="12" id="KW-0460">Magnesium</keyword>
<evidence type="ECO:0000256" key="4">
    <source>
        <dbReference type="ARBA" id="ARBA00015102"/>
    </source>
</evidence>
<dbReference type="InterPro" id="IPR001757">
    <property type="entry name" value="P_typ_ATPase"/>
</dbReference>
<dbReference type="SUPFAM" id="SSF81665">
    <property type="entry name" value="Calcium ATPase, transmembrane domain M"/>
    <property type="match status" value="1"/>
</dbReference>
<evidence type="ECO:0000256" key="11">
    <source>
        <dbReference type="ARBA" id="ARBA00022840"/>
    </source>
</evidence>
<keyword evidence="13" id="KW-1278">Translocase</keyword>
<dbReference type="GO" id="GO:0005886">
    <property type="term" value="C:plasma membrane"/>
    <property type="evidence" value="ECO:0007669"/>
    <property type="project" value="UniProtKB-SubCell"/>
</dbReference>
<dbReference type="SUPFAM" id="SSF55008">
    <property type="entry name" value="HMA, heavy metal-associated domain"/>
    <property type="match status" value="2"/>
</dbReference>
<comment type="subcellular location">
    <subcellularLocation>
        <location evidence="1">Cell membrane</location>
        <topology evidence="1">Multi-pass membrane protein</topology>
    </subcellularLocation>
</comment>
<dbReference type="InterPro" id="IPR006122">
    <property type="entry name" value="HMA_Cu_ion-bd"/>
</dbReference>
<evidence type="ECO:0000313" key="23">
    <source>
        <dbReference type="EMBL" id="MST70207.1"/>
    </source>
</evidence>
<dbReference type="EMBL" id="VUNA01000003">
    <property type="protein sequence ID" value="MST70207.1"/>
    <property type="molecule type" value="Genomic_DNA"/>
</dbReference>
<dbReference type="PROSITE" id="PS01047">
    <property type="entry name" value="HMA_1"/>
    <property type="match status" value="1"/>
</dbReference>
<dbReference type="InterPro" id="IPR044492">
    <property type="entry name" value="P_typ_ATPase_HD_dom"/>
</dbReference>
<dbReference type="PANTHER" id="PTHR43520:SF8">
    <property type="entry name" value="P-TYPE CU(+) TRANSPORTER"/>
    <property type="match status" value="1"/>
</dbReference>
<dbReference type="PROSITE" id="PS00154">
    <property type="entry name" value="ATPASE_E1_E2"/>
    <property type="match status" value="1"/>
</dbReference>
<dbReference type="NCBIfam" id="TIGR01511">
    <property type="entry name" value="ATPase-IB1_Cu"/>
    <property type="match status" value="1"/>
</dbReference>
<feature type="transmembrane region" description="Helical" evidence="21">
    <location>
        <begin position="170"/>
        <end position="190"/>
    </location>
</feature>
<dbReference type="GO" id="GO:0016887">
    <property type="term" value="F:ATP hydrolysis activity"/>
    <property type="evidence" value="ECO:0007669"/>
    <property type="project" value="InterPro"/>
</dbReference>
<keyword evidence="15" id="KW-0186">Copper</keyword>
<evidence type="ECO:0000313" key="24">
    <source>
        <dbReference type="Proteomes" id="UP000469424"/>
    </source>
</evidence>
<dbReference type="InterPro" id="IPR059000">
    <property type="entry name" value="ATPase_P-type_domA"/>
</dbReference>
<dbReference type="Pfam" id="PF00122">
    <property type="entry name" value="E1-E2_ATPase"/>
    <property type="match status" value="1"/>
</dbReference>
<comment type="catalytic activity">
    <reaction evidence="20">
        <text>Cu(+)(in) + ATP + H2O = Cu(+)(out) + ADP + phosphate + H(+)</text>
        <dbReference type="Rhea" id="RHEA:25792"/>
        <dbReference type="ChEBI" id="CHEBI:15377"/>
        <dbReference type="ChEBI" id="CHEBI:15378"/>
        <dbReference type="ChEBI" id="CHEBI:30616"/>
        <dbReference type="ChEBI" id="CHEBI:43474"/>
        <dbReference type="ChEBI" id="CHEBI:49552"/>
        <dbReference type="ChEBI" id="CHEBI:456216"/>
        <dbReference type="EC" id="7.2.2.8"/>
    </reaction>
</comment>
<evidence type="ECO:0000256" key="18">
    <source>
        <dbReference type="ARBA" id="ARBA00029719"/>
    </source>
</evidence>
<evidence type="ECO:0000256" key="12">
    <source>
        <dbReference type="ARBA" id="ARBA00022842"/>
    </source>
</evidence>
<gene>
    <name evidence="23" type="ORF">FYJ65_02440</name>
</gene>
<evidence type="ECO:0000256" key="19">
    <source>
        <dbReference type="ARBA" id="ARBA00033239"/>
    </source>
</evidence>
<evidence type="ECO:0000256" key="7">
    <source>
        <dbReference type="ARBA" id="ARBA00022723"/>
    </source>
</evidence>
<feature type="domain" description="HMA" evidence="22">
    <location>
        <begin position="1"/>
        <end position="63"/>
    </location>
</feature>
<keyword evidence="6 21" id="KW-0812">Transmembrane</keyword>
<dbReference type="Gene3D" id="3.40.50.1000">
    <property type="entry name" value="HAD superfamily/HAD-like"/>
    <property type="match status" value="1"/>
</dbReference>
<evidence type="ECO:0000256" key="2">
    <source>
        <dbReference type="ARBA" id="ARBA00006024"/>
    </source>
</evidence>
<evidence type="ECO:0000256" key="20">
    <source>
        <dbReference type="ARBA" id="ARBA00049289"/>
    </source>
</evidence>
<keyword evidence="11 21" id="KW-0067">ATP-binding</keyword>
<evidence type="ECO:0000256" key="9">
    <source>
        <dbReference type="ARBA" id="ARBA00022741"/>
    </source>
</evidence>
<feature type="transmembrane region" description="Helical" evidence="21">
    <location>
        <begin position="702"/>
        <end position="723"/>
    </location>
</feature>
<dbReference type="Gene3D" id="2.70.150.10">
    <property type="entry name" value="Calcium-transporting ATPase, cytoplasmic transduction domain A"/>
    <property type="match status" value="1"/>
</dbReference>
<dbReference type="EC" id="7.2.2.8" evidence="3"/>
<dbReference type="PRINTS" id="PR00943">
    <property type="entry name" value="CUATPASE"/>
</dbReference>
<dbReference type="InterPro" id="IPR023299">
    <property type="entry name" value="ATPase_P-typ_cyto_dom_N"/>
</dbReference>
<keyword evidence="5" id="KW-0813">Transport</keyword>
<dbReference type="FunFam" id="2.70.150.10:FF:000002">
    <property type="entry name" value="Copper-transporting ATPase 1, putative"/>
    <property type="match status" value="1"/>
</dbReference>
<keyword evidence="21" id="KW-1003">Cell membrane</keyword>
<keyword evidence="16" id="KW-0406">Ion transport</keyword>
<dbReference type="InterPro" id="IPR023214">
    <property type="entry name" value="HAD_sf"/>
</dbReference>
<keyword evidence="17 21" id="KW-0472">Membrane</keyword>
<reference evidence="23 24" key="1">
    <citation type="submission" date="2019-08" db="EMBL/GenBank/DDBJ databases">
        <title>In-depth cultivation of the pig gut microbiome towards novel bacterial diversity and tailored functional studies.</title>
        <authorList>
            <person name="Wylensek D."/>
            <person name="Hitch T.C.A."/>
            <person name="Clavel T."/>
        </authorList>
    </citation>
    <scope>NUCLEOTIDE SEQUENCE [LARGE SCALE GENOMIC DNA]</scope>
    <source>
        <strain evidence="23 24">WCA-MUC-591-APC-4B</strain>
    </source>
</reference>